<evidence type="ECO:0000313" key="18">
    <source>
        <dbReference type="Proteomes" id="UP000005850"/>
    </source>
</evidence>
<dbReference type="GO" id="GO:0005737">
    <property type="term" value="C:cytoplasm"/>
    <property type="evidence" value="ECO:0007669"/>
    <property type="project" value="UniProtKB-SubCell"/>
</dbReference>
<dbReference type="PANTHER" id="PTHR34069">
    <property type="entry name" value="3-OXOACYL-[ACYL-CARRIER-PROTEIN] SYNTHASE 3"/>
    <property type="match status" value="1"/>
</dbReference>
<evidence type="ECO:0000256" key="13">
    <source>
        <dbReference type="ARBA" id="ARBA00052985"/>
    </source>
</evidence>
<dbReference type="CDD" id="cd00830">
    <property type="entry name" value="KAS_III"/>
    <property type="match status" value="1"/>
</dbReference>
<evidence type="ECO:0000259" key="16">
    <source>
        <dbReference type="Pfam" id="PF08545"/>
    </source>
</evidence>
<dbReference type="FunFam" id="3.40.47.10:FF:000004">
    <property type="entry name" value="3-oxoacyl-[acyl-carrier-protein] synthase 3"/>
    <property type="match status" value="1"/>
</dbReference>
<keyword evidence="5 14" id="KW-0808">Transferase</keyword>
<comment type="similarity">
    <text evidence="2 14">Belongs to the thiolase-like superfamily. FabH family.</text>
</comment>
<evidence type="ECO:0000313" key="17">
    <source>
        <dbReference type="EMBL" id="AIG28079.1"/>
    </source>
</evidence>
<gene>
    <name evidence="14" type="primary">fabH</name>
    <name evidence="17" type="ORF">BRLA_c037790</name>
</gene>
<dbReference type="Gene3D" id="3.40.47.10">
    <property type="match status" value="1"/>
</dbReference>
<evidence type="ECO:0000256" key="3">
    <source>
        <dbReference type="ARBA" id="ARBA00022490"/>
    </source>
</evidence>
<dbReference type="GO" id="GO:0004315">
    <property type="term" value="F:3-oxoacyl-[acyl-carrier-protein] synthase activity"/>
    <property type="evidence" value="ECO:0007669"/>
    <property type="project" value="InterPro"/>
</dbReference>
<comment type="catalytic activity">
    <reaction evidence="12">
        <text>2-methylpropanoyl-CoA + malonyl-[ACP] + H(+) = 4-methyl-3-oxopentanoyl-[ACP] + CO2 + CoA</text>
        <dbReference type="Rhea" id="RHEA:42268"/>
        <dbReference type="Rhea" id="RHEA-COMP:9623"/>
        <dbReference type="Rhea" id="RHEA-COMP:9940"/>
        <dbReference type="ChEBI" id="CHEBI:15378"/>
        <dbReference type="ChEBI" id="CHEBI:16526"/>
        <dbReference type="ChEBI" id="CHEBI:57287"/>
        <dbReference type="ChEBI" id="CHEBI:57338"/>
        <dbReference type="ChEBI" id="CHEBI:78449"/>
        <dbReference type="ChEBI" id="CHEBI:78820"/>
        <dbReference type="EC" id="2.3.1.300"/>
    </reaction>
    <physiologicalReaction direction="left-to-right" evidence="12">
        <dbReference type="Rhea" id="RHEA:42269"/>
    </physiologicalReaction>
</comment>
<dbReference type="InterPro" id="IPR013751">
    <property type="entry name" value="ACP_syn_III_N"/>
</dbReference>
<evidence type="ECO:0000256" key="4">
    <source>
        <dbReference type="ARBA" id="ARBA00022516"/>
    </source>
</evidence>
<evidence type="ECO:0000256" key="2">
    <source>
        <dbReference type="ARBA" id="ARBA00008642"/>
    </source>
</evidence>
<dbReference type="EC" id="2.3.1.180" evidence="14"/>
<evidence type="ECO:0000259" key="15">
    <source>
        <dbReference type="Pfam" id="PF08541"/>
    </source>
</evidence>
<keyword evidence="9 14" id="KW-0012">Acyltransferase</keyword>
<dbReference type="GO" id="GO:0044550">
    <property type="term" value="P:secondary metabolite biosynthetic process"/>
    <property type="evidence" value="ECO:0007669"/>
    <property type="project" value="TreeGrafter"/>
</dbReference>
<comment type="catalytic activity">
    <reaction evidence="11">
        <text>(2S)-2-methylbutanoyl-CoA + malonyl-[ACP] + H(+) = (4S)-4-methyl-3-oxohexanoyl-[ACP] + CO2 + CoA</text>
        <dbReference type="Rhea" id="RHEA:42276"/>
        <dbReference type="Rhea" id="RHEA-COMP:9623"/>
        <dbReference type="Rhea" id="RHEA-COMP:17148"/>
        <dbReference type="ChEBI" id="CHEBI:15378"/>
        <dbReference type="ChEBI" id="CHEBI:16526"/>
        <dbReference type="ChEBI" id="CHEBI:57287"/>
        <dbReference type="ChEBI" id="CHEBI:78449"/>
        <dbReference type="ChEBI" id="CHEBI:88166"/>
        <dbReference type="ChEBI" id="CHEBI:167462"/>
        <dbReference type="EC" id="2.3.1.300"/>
    </reaction>
    <physiologicalReaction direction="left-to-right" evidence="11">
        <dbReference type="Rhea" id="RHEA:42277"/>
    </physiologicalReaction>
</comment>
<keyword evidence="7 14" id="KW-0443">Lipid metabolism</keyword>
<dbReference type="InterPro" id="IPR004655">
    <property type="entry name" value="FabH"/>
</dbReference>
<evidence type="ECO:0000256" key="7">
    <source>
        <dbReference type="ARBA" id="ARBA00023098"/>
    </source>
</evidence>
<keyword evidence="6 14" id="KW-0276">Fatty acid metabolism</keyword>
<comment type="catalytic activity">
    <reaction evidence="10">
        <text>malonyl-[ACP] + acetyl-CoA + H(+) = 3-oxobutanoyl-[ACP] + CO2 + CoA</text>
        <dbReference type="Rhea" id="RHEA:12080"/>
        <dbReference type="Rhea" id="RHEA-COMP:9623"/>
        <dbReference type="Rhea" id="RHEA-COMP:9625"/>
        <dbReference type="ChEBI" id="CHEBI:15378"/>
        <dbReference type="ChEBI" id="CHEBI:16526"/>
        <dbReference type="ChEBI" id="CHEBI:57287"/>
        <dbReference type="ChEBI" id="CHEBI:57288"/>
        <dbReference type="ChEBI" id="CHEBI:78449"/>
        <dbReference type="ChEBI" id="CHEBI:78450"/>
        <dbReference type="EC" id="2.3.1.180"/>
    </reaction>
    <physiologicalReaction direction="left-to-right" evidence="10">
        <dbReference type="Rhea" id="RHEA:12081"/>
    </physiologicalReaction>
</comment>
<dbReference type="STRING" id="1042163.BRLA_c037790"/>
<dbReference type="GO" id="GO:0033818">
    <property type="term" value="F:beta-ketoacyl-acyl-carrier-protein synthase III activity"/>
    <property type="evidence" value="ECO:0007669"/>
    <property type="project" value="UniProtKB-UniRule"/>
</dbReference>
<evidence type="ECO:0000256" key="8">
    <source>
        <dbReference type="ARBA" id="ARBA00023160"/>
    </source>
</evidence>
<evidence type="ECO:0000256" key="11">
    <source>
        <dbReference type="ARBA" id="ARBA00052407"/>
    </source>
</evidence>
<evidence type="ECO:0000256" key="6">
    <source>
        <dbReference type="ARBA" id="ARBA00022832"/>
    </source>
</evidence>
<dbReference type="HAMAP" id="MF_01815">
    <property type="entry name" value="FabH"/>
    <property type="match status" value="1"/>
</dbReference>
<dbReference type="EMBL" id="CP007806">
    <property type="protein sequence ID" value="AIG28079.1"/>
    <property type="molecule type" value="Genomic_DNA"/>
</dbReference>
<evidence type="ECO:0000256" key="9">
    <source>
        <dbReference type="ARBA" id="ARBA00023315"/>
    </source>
</evidence>
<evidence type="ECO:0000256" key="1">
    <source>
        <dbReference type="ARBA" id="ARBA00005194"/>
    </source>
</evidence>
<organism evidence="17 18">
    <name type="scientific">Brevibacillus laterosporus LMG 15441</name>
    <dbReference type="NCBI Taxonomy" id="1042163"/>
    <lineage>
        <taxon>Bacteria</taxon>
        <taxon>Bacillati</taxon>
        <taxon>Bacillota</taxon>
        <taxon>Bacilli</taxon>
        <taxon>Bacillales</taxon>
        <taxon>Paenibacillaceae</taxon>
        <taxon>Brevibacillus</taxon>
    </lineage>
</organism>
<evidence type="ECO:0000256" key="12">
    <source>
        <dbReference type="ARBA" id="ARBA00052467"/>
    </source>
</evidence>
<dbReference type="InterPro" id="IPR013747">
    <property type="entry name" value="ACP_syn_III_C"/>
</dbReference>
<dbReference type="GO" id="GO:0006633">
    <property type="term" value="P:fatty acid biosynthetic process"/>
    <property type="evidence" value="ECO:0007669"/>
    <property type="project" value="UniProtKB-UniRule"/>
</dbReference>
<comment type="function">
    <text evidence="14">Catalyzes the condensation reaction of fatty acid synthesis by the addition to an acyl acceptor of two carbons from malonyl-ACP. Catalyzes the first condensation reaction which initiates fatty acid synthesis and may therefore play a role in governing the total rate of fatty acid production. Possesses both acetoacetyl-ACP synthase and acetyl transacylase activities. Its substrate specificity determines the biosynthesis of branched-chain and/or straight-chain of fatty acids.</text>
</comment>
<keyword evidence="4 14" id="KW-0444">Lipid biosynthesis</keyword>
<evidence type="ECO:0000256" key="5">
    <source>
        <dbReference type="ARBA" id="ARBA00022679"/>
    </source>
</evidence>
<keyword evidence="18" id="KW-1185">Reference proteome</keyword>
<dbReference type="SUPFAM" id="SSF53901">
    <property type="entry name" value="Thiolase-like"/>
    <property type="match status" value="1"/>
</dbReference>
<comment type="catalytic activity">
    <reaction evidence="13">
        <text>3-methylbutanoyl-CoA + malonyl-[ACP] + H(+) = 5-methyl-3-oxohexanoyl-[ACP] + CO2 + CoA</text>
        <dbReference type="Rhea" id="RHEA:42272"/>
        <dbReference type="Rhea" id="RHEA-COMP:9623"/>
        <dbReference type="Rhea" id="RHEA-COMP:9941"/>
        <dbReference type="ChEBI" id="CHEBI:15378"/>
        <dbReference type="ChEBI" id="CHEBI:16526"/>
        <dbReference type="ChEBI" id="CHEBI:57287"/>
        <dbReference type="ChEBI" id="CHEBI:57345"/>
        <dbReference type="ChEBI" id="CHEBI:78449"/>
        <dbReference type="ChEBI" id="CHEBI:78822"/>
        <dbReference type="EC" id="2.3.1.300"/>
    </reaction>
    <physiologicalReaction direction="left-to-right" evidence="13">
        <dbReference type="Rhea" id="RHEA:42273"/>
    </physiologicalReaction>
</comment>
<comment type="pathway">
    <text evidence="1 14">Lipid metabolism; fatty acid biosynthesis.</text>
</comment>
<keyword evidence="14" id="KW-0511">Multifunctional enzyme</keyword>
<name>A0A075R893_BRELA</name>
<feature type="active site" evidence="14">
    <location>
        <position position="134"/>
    </location>
</feature>
<evidence type="ECO:0000256" key="10">
    <source>
        <dbReference type="ARBA" id="ARBA00051096"/>
    </source>
</evidence>
<proteinExistence type="inferred from homology"/>
<dbReference type="eggNOG" id="COG0332">
    <property type="taxonomic scope" value="Bacteria"/>
</dbReference>
<keyword evidence="8 14" id="KW-0275">Fatty acid biosynthesis</keyword>
<dbReference type="NCBIfam" id="NF006829">
    <property type="entry name" value="PRK09352.1"/>
    <property type="match status" value="1"/>
</dbReference>
<feature type="active site" evidence="14">
    <location>
        <position position="271"/>
    </location>
</feature>
<dbReference type="Pfam" id="PF08541">
    <property type="entry name" value="ACP_syn_III_C"/>
    <property type="match status" value="1"/>
</dbReference>
<comment type="domain">
    <text evidence="14">The last Arg residue of the ACP-binding site is essential for the weak association between ACP/AcpP and FabH.</text>
</comment>
<keyword evidence="3 14" id="KW-0963">Cytoplasm</keyword>
<comment type="subcellular location">
    <subcellularLocation>
        <location evidence="14">Cytoplasm</location>
    </subcellularLocation>
</comment>
<dbReference type="PANTHER" id="PTHR34069:SF2">
    <property type="entry name" value="BETA-KETOACYL-[ACYL-CARRIER-PROTEIN] SYNTHASE III"/>
    <property type="match status" value="1"/>
</dbReference>
<dbReference type="AlphaFoldDB" id="A0A075R893"/>
<evidence type="ECO:0000256" key="14">
    <source>
        <dbReference type="HAMAP-Rule" id="MF_01815"/>
    </source>
</evidence>
<dbReference type="NCBIfam" id="TIGR00747">
    <property type="entry name" value="fabH"/>
    <property type="match status" value="1"/>
</dbReference>
<feature type="active site" evidence="14">
    <location>
        <position position="301"/>
    </location>
</feature>
<feature type="region of interest" description="ACP-binding" evidence="14">
    <location>
        <begin position="272"/>
        <end position="276"/>
    </location>
</feature>
<dbReference type="InterPro" id="IPR016039">
    <property type="entry name" value="Thiolase-like"/>
</dbReference>
<dbReference type="Proteomes" id="UP000005850">
    <property type="component" value="Chromosome"/>
</dbReference>
<feature type="domain" description="Beta-ketoacyl-[acyl-carrier-protein] synthase III C-terminal" evidence="15">
    <location>
        <begin position="256"/>
        <end position="343"/>
    </location>
</feature>
<accession>A0A075R893</accession>
<dbReference type="Pfam" id="PF08545">
    <property type="entry name" value="ACP_syn_III"/>
    <property type="match status" value="1"/>
</dbReference>
<reference evidence="17 18" key="1">
    <citation type="journal article" date="2011" name="J. Bacteriol.">
        <title>Genome sequence of Brevibacillus laterosporus LMG 15441, a pathogen of invertebrates.</title>
        <authorList>
            <person name="Djukic M."/>
            <person name="Poehlein A."/>
            <person name="Thurmer A."/>
            <person name="Daniel R."/>
        </authorList>
    </citation>
    <scope>NUCLEOTIDE SEQUENCE [LARGE SCALE GENOMIC DNA]</scope>
    <source>
        <strain evidence="17 18">LMG 15441</strain>
    </source>
</reference>
<dbReference type="HOGENOM" id="CLU_039592_3_1_9"/>
<feature type="domain" description="Beta-ketoacyl-[acyl-carrier-protein] synthase III N-terminal" evidence="16">
    <location>
        <begin position="128"/>
        <end position="206"/>
    </location>
</feature>
<dbReference type="UniPathway" id="UPA00094"/>
<dbReference type="RefSeq" id="WP_051876127.1">
    <property type="nucleotide sequence ID" value="NZ_CP007806.1"/>
</dbReference>
<sequence>MSAYSNPFSNSPSPDFGSSALSSKARITAIGSYVPDKRLTNFDLEKLVETSDEWIVRRTGMRERRIAEPDQFTSDLCLRAVQHLQQAYDKELEDVDFILVCTTTPDYPFPSVASQLQAKLSIRFAGALDVNATCAGFVYGLHLANSLISSGLHKKILVVAGETLSKVTDYSDRNTCVLFGDGAGAVLVERDEQNPSFLHSFMSSHGNGGIHLYRSGLSNQMGDVELIGKGNIYQNGRELYKWVVSQLPQGMHQLVAASNFSLLDVDWFVPHSANLRMIESICEKSGFPLERTLYSLEYFGNTSCATIPLALDMALSNEQIKQNDTAILYGFGGGLVQAASLVRLSLDKRQA</sequence>
<dbReference type="KEGG" id="blr:BRLA_c037790"/>
<protein>
    <recommendedName>
        <fullName evidence="14">Beta-ketoacyl-[acyl-carrier-protein] synthase III</fullName>
        <shortName evidence="14">Beta-ketoacyl-ACP synthase III</shortName>
        <shortName evidence="14">KAS III</shortName>
        <ecNumber evidence="14">2.3.1.180</ecNumber>
    </recommendedName>
    <alternativeName>
        <fullName evidence="14">3-oxoacyl-[acyl-carrier-protein] synthase 3</fullName>
    </alternativeName>
    <alternativeName>
        <fullName evidence="14">3-oxoacyl-[acyl-carrier-protein] synthase III</fullName>
    </alternativeName>
</protein>
<comment type="subunit">
    <text evidence="14">Homodimer.</text>
</comment>